<dbReference type="CDD" id="cd17574">
    <property type="entry name" value="REC_OmpR"/>
    <property type="match status" value="1"/>
</dbReference>
<dbReference type="InterPro" id="IPR011006">
    <property type="entry name" value="CheY-like_superfamily"/>
</dbReference>
<dbReference type="PROSITE" id="PS50109">
    <property type="entry name" value="HIS_KIN"/>
    <property type="match status" value="1"/>
</dbReference>
<proteinExistence type="predicted"/>
<evidence type="ECO:0000256" key="2">
    <source>
        <dbReference type="ARBA" id="ARBA00012438"/>
    </source>
</evidence>
<evidence type="ECO:0000313" key="9">
    <source>
        <dbReference type="EMBL" id="NER28952.1"/>
    </source>
</evidence>
<dbReference type="InterPro" id="IPR004358">
    <property type="entry name" value="Sig_transdc_His_kin-like_C"/>
</dbReference>
<dbReference type="PRINTS" id="PR00344">
    <property type="entry name" value="BCTRLSENSOR"/>
</dbReference>
<dbReference type="InterPro" id="IPR036097">
    <property type="entry name" value="HisK_dim/P_sf"/>
</dbReference>
<dbReference type="GO" id="GO:0000155">
    <property type="term" value="F:phosphorelay sensor kinase activity"/>
    <property type="evidence" value="ECO:0007669"/>
    <property type="project" value="InterPro"/>
</dbReference>
<dbReference type="PROSITE" id="PS50110">
    <property type="entry name" value="RESPONSE_REGULATORY"/>
    <property type="match status" value="1"/>
</dbReference>
<feature type="modified residue" description="4-aspartylphosphate" evidence="6">
    <location>
        <position position="52"/>
    </location>
</feature>
<keyword evidence="4 9" id="KW-0808">Transferase</keyword>
<dbReference type="InterPro" id="IPR005467">
    <property type="entry name" value="His_kinase_dom"/>
</dbReference>
<evidence type="ECO:0000259" key="8">
    <source>
        <dbReference type="PROSITE" id="PS50110"/>
    </source>
</evidence>
<feature type="domain" description="Response regulatory" evidence="8">
    <location>
        <begin position="3"/>
        <end position="119"/>
    </location>
</feature>
<name>A0A6B3NEA4_9CYAN</name>
<dbReference type="InterPro" id="IPR036890">
    <property type="entry name" value="HATPase_C_sf"/>
</dbReference>
<feature type="domain" description="Histidine kinase" evidence="7">
    <location>
        <begin position="143"/>
        <end position="365"/>
    </location>
</feature>
<accession>A0A6B3NEA4</accession>
<keyword evidence="5" id="KW-0902">Two-component regulatory system</keyword>
<evidence type="ECO:0000256" key="3">
    <source>
        <dbReference type="ARBA" id="ARBA00022553"/>
    </source>
</evidence>
<dbReference type="Gene3D" id="3.30.565.10">
    <property type="entry name" value="Histidine kinase-like ATPase, C-terminal domain"/>
    <property type="match status" value="1"/>
</dbReference>
<dbReference type="Pfam" id="PF00512">
    <property type="entry name" value="HisKA"/>
    <property type="match status" value="1"/>
</dbReference>
<sequence length="371" mass="41681">MNKILLIEDEEEIRENIFEILTAEDFEVIDADNGCSGVKLAQQELPDLIICDVMMPELDGYGVLSQLRQNPITDSIPFVFLTAKAAKEDLRQGMELGADDYLTKPFTRNELLKAITIRLEKQVTVKRNSQKKLDELRCNITHSLPHELHTPLNGILGFSRFMIDEYDSIEPEEVLEMLGHINESAERLYRLTQNFLLYADLELIEADPERIKALRASDPKSFVKKIITEVALKKAQQTNREEDLQLELYEAVVLVSAPKLQKLVEEIIDNAFKFSTTGTPVLVKSSYTENIFNLSIIDQGRGMTAAQIASWGAYIQFERKLYEQQGSGLGLSIARSLVKLYGGELAIASVPGQQTIVHVSLPATESLSGTY</sequence>
<dbReference type="InterPro" id="IPR003661">
    <property type="entry name" value="HisK_dim/P_dom"/>
</dbReference>
<dbReference type="EC" id="2.7.13.3" evidence="2"/>
<evidence type="ECO:0000259" key="7">
    <source>
        <dbReference type="PROSITE" id="PS50109"/>
    </source>
</evidence>
<dbReference type="InterPro" id="IPR001789">
    <property type="entry name" value="Sig_transdc_resp-reg_receiver"/>
</dbReference>
<dbReference type="Pfam" id="PF02518">
    <property type="entry name" value="HATPase_c"/>
    <property type="match status" value="1"/>
</dbReference>
<reference evidence="9" key="1">
    <citation type="submission" date="2019-11" db="EMBL/GenBank/DDBJ databases">
        <title>Genomic insights into an expanded diversity of filamentous marine cyanobacteria reveals the extraordinary biosynthetic potential of Moorea and Okeania.</title>
        <authorList>
            <person name="Ferreira Leao T."/>
            <person name="Wang M."/>
            <person name="Moss N."/>
            <person name="Da Silva R."/>
            <person name="Sanders J."/>
            <person name="Nurk S."/>
            <person name="Gurevich A."/>
            <person name="Humphrey G."/>
            <person name="Reher R."/>
            <person name="Zhu Q."/>
            <person name="Belda-Ferre P."/>
            <person name="Glukhov E."/>
            <person name="Rex R."/>
            <person name="Dorrestein P.C."/>
            <person name="Knight R."/>
            <person name="Pevzner P."/>
            <person name="Gerwick W.H."/>
            <person name="Gerwick L."/>
        </authorList>
    </citation>
    <scope>NUCLEOTIDE SEQUENCE</scope>
    <source>
        <strain evidence="9">SIO1C4</strain>
    </source>
</reference>
<dbReference type="Pfam" id="PF00072">
    <property type="entry name" value="Response_reg"/>
    <property type="match status" value="1"/>
</dbReference>
<protein>
    <recommendedName>
        <fullName evidence="2">histidine kinase</fullName>
        <ecNumber evidence="2">2.7.13.3</ecNumber>
    </recommendedName>
</protein>
<dbReference type="Gene3D" id="3.40.50.2300">
    <property type="match status" value="1"/>
</dbReference>
<keyword evidence="3 6" id="KW-0597">Phosphoprotein</keyword>
<dbReference type="SMART" id="SM00387">
    <property type="entry name" value="HATPase_c"/>
    <property type="match status" value="1"/>
</dbReference>
<dbReference type="SMART" id="SM00388">
    <property type="entry name" value="HisKA"/>
    <property type="match status" value="1"/>
</dbReference>
<dbReference type="AlphaFoldDB" id="A0A6B3NEA4"/>
<organism evidence="9">
    <name type="scientific">Symploca sp. SIO1C4</name>
    <dbReference type="NCBI Taxonomy" id="2607765"/>
    <lineage>
        <taxon>Bacteria</taxon>
        <taxon>Bacillati</taxon>
        <taxon>Cyanobacteriota</taxon>
        <taxon>Cyanophyceae</taxon>
        <taxon>Coleofasciculales</taxon>
        <taxon>Coleofasciculaceae</taxon>
        <taxon>Symploca</taxon>
    </lineage>
</organism>
<dbReference type="CDD" id="cd00082">
    <property type="entry name" value="HisKA"/>
    <property type="match status" value="1"/>
</dbReference>
<evidence type="ECO:0000256" key="5">
    <source>
        <dbReference type="ARBA" id="ARBA00023012"/>
    </source>
</evidence>
<dbReference type="InterPro" id="IPR003594">
    <property type="entry name" value="HATPase_dom"/>
</dbReference>
<dbReference type="Gene3D" id="1.10.287.130">
    <property type="match status" value="1"/>
</dbReference>
<evidence type="ECO:0000256" key="6">
    <source>
        <dbReference type="PROSITE-ProRule" id="PRU00169"/>
    </source>
</evidence>
<keyword evidence="4 9" id="KW-0418">Kinase</keyword>
<gene>
    <name evidence="9" type="ORF">F6J89_15270</name>
</gene>
<dbReference type="SMART" id="SM00448">
    <property type="entry name" value="REC"/>
    <property type="match status" value="1"/>
</dbReference>
<evidence type="ECO:0000256" key="1">
    <source>
        <dbReference type="ARBA" id="ARBA00000085"/>
    </source>
</evidence>
<comment type="caution">
    <text evidence="9">The sequence shown here is derived from an EMBL/GenBank/DDBJ whole genome shotgun (WGS) entry which is preliminary data.</text>
</comment>
<dbReference type="SUPFAM" id="SSF52172">
    <property type="entry name" value="CheY-like"/>
    <property type="match status" value="1"/>
</dbReference>
<dbReference type="SUPFAM" id="SSF55874">
    <property type="entry name" value="ATPase domain of HSP90 chaperone/DNA topoisomerase II/histidine kinase"/>
    <property type="match status" value="1"/>
</dbReference>
<comment type="catalytic activity">
    <reaction evidence="1">
        <text>ATP + protein L-histidine = ADP + protein N-phospho-L-histidine.</text>
        <dbReference type="EC" id="2.7.13.3"/>
    </reaction>
</comment>
<evidence type="ECO:0000256" key="4">
    <source>
        <dbReference type="ARBA" id="ARBA00022777"/>
    </source>
</evidence>
<dbReference type="SUPFAM" id="SSF47384">
    <property type="entry name" value="Homodimeric domain of signal transducing histidine kinase"/>
    <property type="match status" value="1"/>
</dbReference>
<dbReference type="PANTHER" id="PTHR43547:SF2">
    <property type="entry name" value="HYBRID SIGNAL TRANSDUCTION HISTIDINE KINASE C"/>
    <property type="match status" value="1"/>
</dbReference>
<dbReference type="PANTHER" id="PTHR43547">
    <property type="entry name" value="TWO-COMPONENT HISTIDINE KINASE"/>
    <property type="match status" value="1"/>
</dbReference>
<dbReference type="EMBL" id="JAAHFQ010000284">
    <property type="protein sequence ID" value="NER28952.1"/>
    <property type="molecule type" value="Genomic_DNA"/>
</dbReference>